<proteinExistence type="predicted"/>
<accession>A0ABS4P5G6</accession>
<evidence type="ECO:0000313" key="2">
    <source>
        <dbReference type="Proteomes" id="UP001195624"/>
    </source>
</evidence>
<reference evidence="2" key="2">
    <citation type="submission" date="2023-07" db="EMBL/GenBank/DDBJ databases">
        <title>Genome mining of underrepresented organisms for secondary metabolites.</title>
        <authorList>
            <person name="D'Agostino P.M."/>
        </authorList>
    </citation>
    <scope>NUCLEOTIDE SEQUENCE [LARGE SCALE GENOMIC DNA]</scope>
    <source>
        <strain evidence="2">WS4403</strain>
    </source>
</reference>
<reference evidence="1 2" key="1">
    <citation type="submission" date="2021-03" db="EMBL/GenBank/DDBJ databases">
        <authorList>
            <person name="D'Agostino P."/>
            <person name="Huntemann M."/>
            <person name="Clum A."/>
            <person name="Spunde A."/>
            <person name="Palaniappan K."/>
            <person name="Ritter S."/>
            <person name="Mikhailova N."/>
            <person name="Chen I.-M."/>
            <person name="Stamatis D."/>
            <person name="Reddy T."/>
            <person name="O'Malley R."/>
            <person name="Daum C."/>
            <person name="Shapiro N."/>
            <person name="Ivanova N."/>
            <person name="Kyrpides N."/>
            <person name="Woyke T."/>
        </authorList>
    </citation>
    <scope>NUCLEOTIDE SEQUENCE [LARGE SCALE GENOMIC DNA]</scope>
    <source>
        <strain evidence="1 2">WS4403</strain>
    </source>
</reference>
<protein>
    <submittedName>
        <fullName evidence="1">Uncharacterized protein</fullName>
    </submittedName>
</protein>
<keyword evidence="2" id="KW-1185">Reference proteome</keyword>
<gene>
    <name evidence="1" type="ORF">J2125_001065</name>
</gene>
<dbReference type="RefSeq" id="WP_017803194.1">
    <property type="nucleotide sequence ID" value="NZ_JAGGMQ010000001.1"/>
</dbReference>
<dbReference type="Pfam" id="PF06092">
    <property type="entry name" value="DUF943"/>
    <property type="match status" value="1"/>
</dbReference>
<dbReference type="Proteomes" id="UP001195624">
    <property type="component" value="Unassembled WGS sequence"/>
</dbReference>
<evidence type="ECO:0000313" key="1">
    <source>
        <dbReference type="EMBL" id="MBP2167873.1"/>
    </source>
</evidence>
<sequence length="74" mass="8705">MQILHQKIDDEESYKNDLYCFNAMKTNRNCIRKNLLLTIRKGVDGKTKFTIGIDGDAYVLDNNKILKIQQNKNW</sequence>
<dbReference type="EMBL" id="JAGGMQ010000001">
    <property type="protein sequence ID" value="MBP2167873.1"/>
    <property type="molecule type" value="Genomic_DNA"/>
</dbReference>
<name>A0ABS4P5G6_9GAMM</name>
<organism evidence="1 2">
    <name type="scientific">Winslowiella toletana</name>
    <dbReference type="NCBI Taxonomy" id="92490"/>
    <lineage>
        <taxon>Bacteria</taxon>
        <taxon>Pseudomonadati</taxon>
        <taxon>Pseudomonadota</taxon>
        <taxon>Gammaproteobacteria</taxon>
        <taxon>Enterobacterales</taxon>
        <taxon>Erwiniaceae</taxon>
        <taxon>Winslowiella</taxon>
    </lineage>
</organism>
<dbReference type="InterPro" id="IPR010351">
    <property type="entry name" value="DUF943"/>
</dbReference>
<comment type="caution">
    <text evidence="1">The sequence shown here is derived from an EMBL/GenBank/DDBJ whole genome shotgun (WGS) entry which is preliminary data.</text>
</comment>